<evidence type="ECO:0000259" key="1">
    <source>
        <dbReference type="PROSITE" id="PS50844"/>
    </source>
</evidence>
<dbReference type="InterPro" id="IPR036732">
    <property type="entry name" value="AFP_Neu5c_C_sf"/>
</dbReference>
<evidence type="ECO:0000313" key="2">
    <source>
        <dbReference type="EMBL" id="MCD1654529.1"/>
    </source>
</evidence>
<dbReference type="PANTHER" id="PTHR42966:SF1">
    <property type="entry name" value="SIALIC ACID SYNTHASE"/>
    <property type="match status" value="1"/>
</dbReference>
<sequence>MIHTIGKIAVIAEIGTSHGGSMKKARELIDAARDTGADIAKFQIVYAEEILHPDTGFVRLPGGDIRLFDRFKELEAPPSFFREIKEYCDKKGIGFLCSPFGTKSLTELAELNPQWIKIASPELNHLPLLRSASELGIPLILSSGVSRLGDIEQALEMTKKAPERILLHCITSYPAPEDEYNISVLGSLAAVFGVRVGVSDHSLDPVLVPLAAAANGACMIEKHICLSRSDPGLDDPVALPPEQFARMTMELRKAEGRTPEAVLEDLKARYGDAKTSAVLGDGVKRLAESERANYGRTNRSLHYLRSMKAGESIREEDIGILRTEKILTPGLDPEMLERVIGGELVRDVDNGAGVSLADLVRSKR</sequence>
<dbReference type="InterPro" id="IPR006190">
    <property type="entry name" value="SAF_AFP_Neu5Ac"/>
</dbReference>
<dbReference type="InterPro" id="IPR013785">
    <property type="entry name" value="Aldolase_TIM"/>
</dbReference>
<dbReference type="InterPro" id="IPR051690">
    <property type="entry name" value="PseI-like"/>
</dbReference>
<accession>A0AAE3EJC1</accession>
<dbReference type="EMBL" id="JAINWA010000003">
    <property type="protein sequence ID" value="MCD1654529.1"/>
    <property type="molecule type" value="Genomic_DNA"/>
</dbReference>
<reference evidence="2" key="1">
    <citation type="submission" date="2021-08" db="EMBL/GenBank/DDBJ databases">
        <title>Comparative analyses of Brucepasteria parasyntrophica and Teretinema zuelzerae.</title>
        <authorList>
            <person name="Song Y."/>
            <person name="Brune A."/>
        </authorList>
    </citation>
    <scope>NUCLEOTIDE SEQUENCE</scope>
    <source>
        <strain evidence="2">DSM 1903</strain>
    </source>
</reference>
<dbReference type="Gene3D" id="3.90.1210.10">
    <property type="entry name" value="Antifreeze-like/N-acetylneuraminic acid synthase C-terminal domain"/>
    <property type="match status" value="1"/>
</dbReference>
<protein>
    <submittedName>
        <fullName evidence="2">N-acetylneuraminate synthase family protein</fullName>
    </submittedName>
</protein>
<dbReference type="PANTHER" id="PTHR42966">
    <property type="entry name" value="N-ACETYLNEURAMINATE SYNTHASE"/>
    <property type="match status" value="1"/>
</dbReference>
<dbReference type="InterPro" id="IPR013132">
    <property type="entry name" value="PseI/NeuA/B-like_N"/>
</dbReference>
<dbReference type="Proteomes" id="UP001198163">
    <property type="component" value="Unassembled WGS sequence"/>
</dbReference>
<dbReference type="Pfam" id="PF03102">
    <property type="entry name" value="NeuB"/>
    <property type="match status" value="1"/>
</dbReference>
<organism evidence="2 3">
    <name type="scientific">Teretinema zuelzerae</name>
    <dbReference type="NCBI Taxonomy" id="156"/>
    <lineage>
        <taxon>Bacteria</taxon>
        <taxon>Pseudomonadati</taxon>
        <taxon>Spirochaetota</taxon>
        <taxon>Spirochaetia</taxon>
        <taxon>Spirochaetales</taxon>
        <taxon>Treponemataceae</taxon>
        <taxon>Teretinema</taxon>
    </lineage>
</organism>
<proteinExistence type="predicted"/>
<keyword evidence="3" id="KW-1185">Reference proteome</keyword>
<dbReference type="CDD" id="cd11615">
    <property type="entry name" value="SAF_NeuB_like"/>
    <property type="match status" value="1"/>
</dbReference>
<dbReference type="InterPro" id="IPR057736">
    <property type="entry name" value="SAF_PseI/NeuA/NeuB"/>
</dbReference>
<dbReference type="AlphaFoldDB" id="A0AAE3EJC1"/>
<dbReference type="GO" id="GO:0047444">
    <property type="term" value="F:N-acylneuraminate-9-phosphate synthase activity"/>
    <property type="evidence" value="ECO:0007669"/>
    <property type="project" value="TreeGrafter"/>
</dbReference>
<dbReference type="SUPFAM" id="SSF51569">
    <property type="entry name" value="Aldolase"/>
    <property type="match status" value="1"/>
</dbReference>
<gene>
    <name evidence="2" type="ORF">K7J14_07395</name>
</gene>
<dbReference type="SUPFAM" id="SSF51269">
    <property type="entry name" value="AFP III-like domain"/>
    <property type="match status" value="1"/>
</dbReference>
<evidence type="ECO:0000313" key="3">
    <source>
        <dbReference type="Proteomes" id="UP001198163"/>
    </source>
</evidence>
<feature type="domain" description="AFP-like" evidence="1">
    <location>
        <begin position="300"/>
        <end position="362"/>
    </location>
</feature>
<dbReference type="PROSITE" id="PS50844">
    <property type="entry name" value="AFP_LIKE"/>
    <property type="match status" value="1"/>
</dbReference>
<dbReference type="Gene3D" id="3.20.20.70">
    <property type="entry name" value="Aldolase class I"/>
    <property type="match status" value="1"/>
</dbReference>
<dbReference type="GO" id="GO:0016051">
    <property type="term" value="P:carbohydrate biosynthetic process"/>
    <property type="evidence" value="ECO:0007669"/>
    <property type="project" value="InterPro"/>
</dbReference>
<dbReference type="RefSeq" id="WP_230754875.1">
    <property type="nucleotide sequence ID" value="NZ_JAINWA010000003.1"/>
</dbReference>
<comment type="caution">
    <text evidence="2">The sequence shown here is derived from an EMBL/GenBank/DDBJ whole genome shotgun (WGS) entry which is preliminary data.</text>
</comment>
<name>A0AAE3EJC1_9SPIR</name>